<protein>
    <submittedName>
        <fullName evidence="1">Uncharacterized protein</fullName>
    </submittedName>
</protein>
<organism evidence="1 2">
    <name type="scientific">Candidatus Yanofskybacteria bacterium RIFCSPHIGHO2_01_FULL_39_8b</name>
    <dbReference type="NCBI Taxonomy" id="1802659"/>
    <lineage>
        <taxon>Bacteria</taxon>
        <taxon>Candidatus Yanofskyibacteriota</taxon>
    </lineage>
</organism>
<gene>
    <name evidence="1" type="ORF">A2817_02590</name>
</gene>
<sequence>MFALCVVITISLVGLVWFRSFEEDIFVMLNPEPEKQEKFYAEREQRTPLIYANITRGLGSMRATLYDAFGFLEDYNSKKVEVEEEYTGEAHKLPLSGNKE</sequence>
<dbReference type="Proteomes" id="UP000177594">
    <property type="component" value="Unassembled WGS sequence"/>
</dbReference>
<evidence type="ECO:0000313" key="2">
    <source>
        <dbReference type="Proteomes" id="UP000177594"/>
    </source>
</evidence>
<evidence type="ECO:0000313" key="1">
    <source>
        <dbReference type="EMBL" id="OGM98677.1"/>
    </source>
</evidence>
<accession>A0A1F8EDL5</accession>
<reference evidence="1 2" key="1">
    <citation type="journal article" date="2016" name="Nat. Commun.">
        <title>Thousands of microbial genomes shed light on interconnected biogeochemical processes in an aquifer system.</title>
        <authorList>
            <person name="Anantharaman K."/>
            <person name="Brown C.T."/>
            <person name="Hug L.A."/>
            <person name="Sharon I."/>
            <person name="Castelle C.J."/>
            <person name="Probst A.J."/>
            <person name="Thomas B.C."/>
            <person name="Singh A."/>
            <person name="Wilkins M.J."/>
            <person name="Karaoz U."/>
            <person name="Brodie E.L."/>
            <person name="Williams K.H."/>
            <person name="Hubbard S.S."/>
            <person name="Banfield J.F."/>
        </authorList>
    </citation>
    <scope>NUCLEOTIDE SEQUENCE [LARGE SCALE GENOMIC DNA]</scope>
</reference>
<dbReference type="EMBL" id="MGIZ01000034">
    <property type="protein sequence ID" value="OGM98677.1"/>
    <property type="molecule type" value="Genomic_DNA"/>
</dbReference>
<name>A0A1F8EDL5_9BACT</name>
<dbReference type="AlphaFoldDB" id="A0A1F8EDL5"/>
<comment type="caution">
    <text evidence="1">The sequence shown here is derived from an EMBL/GenBank/DDBJ whole genome shotgun (WGS) entry which is preliminary data.</text>
</comment>
<proteinExistence type="predicted"/>